<name>A0A1L0DKF5_9ASCO</name>
<dbReference type="PROSITE" id="PS51025">
    <property type="entry name" value="PWI"/>
    <property type="match status" value="1"/>
</dbReference>
<proteinExistence type="inferred from homology"/>
<dbReference type="GO" id="GO:0005681">
    <property type="term" value="C:spliceosomal complex"/>
    <property type="evidence" value="ECO:0007669"/>
    <property type="project" value="UniProtKB-KW"/>
</dbReference>
<comment type="function">
    <text evidence="5">Component of the U1 snRNP particle, which recognizes and binds the 5'-splice site of pre-mRNA. Together with other non-snRNP factors, U1 snRNP forms the spliceosomal commitment complex, that targets pre-mRNA to the splicing pathway.</text>
</comment>
<feature type="region of interest" description="Disordered" evidence="6">
    <location>
        <begin position="139"/>
        <end position="249"/>
    </location>
</feature>
<feature type="compositionally biased region" description="Polar residues" evidence="6">
    <location>
        <begin position="178"/>
        <end position="195"/>
    </location>
</feature>
<dbReference type="SMART" id="SM00311">
    <property type="entry name" value="PWI"/>
    <property type="match status" value="1"/>
</dbReference>
<dbReference type="GO" id="GO:0006397">
    <property type="term" value="P:mRNA processing"/>
    <property type="evidence" value="ECO:0007669"/>
    <property type="project" value="UniProtKB-KW"/>
</dbReference>
<dbReference type="AlphaFoldDB" id="A0A1L0DKF5"/>
<dbReference type="SUPFAM" id="SSF101233">
    <property type="entry name" value="PWI domain"/>
    <property type="match status" value="1"/>
</dbReference>
<dbReference type="Proteomes" id="UP000182334">
    <property type="component" value="Chromosome V"/>
</dbReference>
<evidence type="ECO:0000256" key="5">
    <source>
        <dbReference type="ARBA" id="ARBA00025004"/>
    </source>
</evidence>
<feature type="domain" description="PWI" evidence="7">
    <location>
        <begin position="21"/>
        <end position="120"/>
    </location>
</feature>
<dbReference type="Pfam" id="PF01480">
    <property type="entry name" value="PWI"/>
    <property type="match status" value="1"/>
</dbReference>
<keyword evidence="4" id="KW-0508">mRNA splicing</keyword>
<gene>
    <name evidence="8" type="ORF">SAMEA4029010_CIC11G00000000411</name>
</gene>
<protein>
    <recommendedName>
        <fullName evidence="2">U1 small nuclear ribonucleoprotein component SNU71</fullName>
    </recommendedName>
</protein>
<dbReference type="STRING" id="45354.A0A1L0DKF5"/>
<dbReference type="OrthoDB" id="163257at2759"/>
<dbReference type="PANTHER" id="PTHR23148">
    <property type="entry name" value="SERINE/ARGININE REGULATED NUCLEAR MATRIX PROTEIN"/>
    <property type="match status" value="1"/>
</dbReference>
<keyword evidence="3" id="KW-0507">mRNA processing</keyword>
<evidence type="ECO:0000313" key="8">
    <source>
        <dbReference type="EMBL" id="SGZ56392.1"/>
    </source>
</evidence>
<dbReference type="GO" id="GO:0003723">
    <property type="term" value="F:RNA binding"/>
    <property type="evidence" value="ECO:0007669"/>
    <property type="project" value="TreeGrafter"/>
</dbReference>
<dbReference type="EMBL" id="LT635760">
    <property type="protein sequence ID" value="SGZ56392.1"/>
    <property type="molecule type" value="Genomic_DNA"/>
</dbReference>
<dbReference type="InterPro" id="IPR002483">
    <property type="entry name" value="PWI_dom"/>
</dbReference>
<evidence type="ECO:0000256" key="6">
    <source>
        <dbReference type="SAM" id="MobiDB-lite"/>
    </source>
</evidence>
<evidence type="ECO:0000256" key="4">
    <source>
        <dbReference type="ARBA" id="ARBA00022728"/>
    </source>
</evidence>
<feature type="compositionally biased region" description="Basic and acidic residues" evidence="6">
    <location>
        <begin position="196"/>
        <end position="249"/>
    </location>
</feature>
<dbReference type="Gene3D" id="1.20.1390.10">
    <property type="entry name" value="PWI domain"/>
    <property type="match status" value="1"/>
</dbReference>
<evidence type="ECO:0000259" key="7">
    <source>
        <dbReference type="PROSITE" id="PS51025"/>
    </source>
</evidence>
<feature type="compositionally biased region" description="Basic and acidic residues" evidence="6">
    <location>
        <begin position="155"/>
        <end position="174"/>
    </location>
</feature>
<dbReference type="GO" id="GO:0048024">
    <property type="term" value="P:regulation of mRNA splicing, via spliceosome"/>
    <property type="evidence" value="ECO:0007669"/>
    <property type="project" value="TreeGrafter"/>
</dbReference>
<keyword evidence="9" id="KW-1185">Reference proteome</keyword>
<organism evidence="8 9">
    <name type="scientific">Sungouiella intermedia</name>
    <dbReference type="NCBI Taxonomy" id="45354"/>
    <lineage>
        <taxon>Eukaryota</taxon>
        <taxon>Fungi</taxon>
        <taxon>Dikarya</taxon>
        <taxon>Ascomycota</taxon>
        <taxon>Saccharomycotina</taxon>
        <taxon>Pichiomycetes</taxon>
        <taxon>Metschnikowiaceae</taxon>
        <taxon>Sungouiella</taxon>
    </lineage>
</organism>
<keyword evidence="4" id="KW-0747">Spliceosome</keyword>
<dbReference type="InterPro" id="IPR052225">
    <property type="entry name" value="Ser/Arg_repetitive_matrix"/>
</dbReference>
<reference evidence="8 9" key="1">
    <citation type="submission" date="2016-10" db="EMBL/GenBank/DDBJ databases">
        <authorList>
            <person name="de Groot N.N."/>
        </authorList>
    </citation>
    <scope>NUCLEOTIDE SEQUENCE [LARGE SCALE GENOMIC DNA]</scope>
    <source>
        <strain evidence="8 9">CBS 141442</strain>
    </source>
</reference>
<evidence type="ECO:0000313" key="9">
    <source>
        <dbReference type="Proteomes" id="UP000182334"/>
    </source>
</evidence>
<dbReference type="PANTHER" id="PTHR23148:SF0">
    <property type="entry name" value="SERINE_ARGININE REPETITIVE MATRIX PROTEIN 1"/>
    <property type="match status" value="1"/>
</dbReference>
<evidence type="ECO:0000256" key="2">
    <source>
        <dbReference type="ARBA" id="ARBA00014280"/>
    </source>
</evidence>
<evidence type="ECO:0000256" key="3">
    <source>
        <dbReference type="ARBA" id="ARBA00022664"/>
    </source>
</evidence>
<sequence>MSFAIREVDDEYYARKKSKSKGKTPSTFKKPVDISKVNLPVIKVWLEETIHEHLPEDDIAVEFIYELLKSEESLAIDTIREQMNDFLGERESLIFCESLWKLLLSAQKDKDGIPEQLLEQRKKQLERETAKQAQQMIAELRLKPDYSRSRSNRWGQKDASDPRDRSSRNDERAKSPQRRQSPEGNIYGSKTNYNRSQKDRGMYQRDNERSRGDRGRGNKYEKRHDKGKNHEEKISNAVERDHRDNEKNN</sequence>
<accession>A0A1L0DKF5</accession>
<comment type="similarity">
    <text evidence="1">Belongs to the SNU71 family.</text>
</comment>
<evidence type="ECO:0000256" key="1">
    <source>
        <dbReference type="ARBA" id="ARBA00005544"/>
    </source>
</evidence>
<dbReference type="InterPro" id="IPR036483">
    <property type="entry name" value="PWI_dom_sf"/>
</dbReference>